<evidence type="ECO:0000313" key="10">
    <source>
        <dbReference type="Proteomes" id="UP000540787"/>
    </source>
</evidence>
<accession>A0A7W9X443</accession>
<dbReference type="InterPro" id="IPR030395">
    <property type="entry name" value="GP_PDE_dom"/>
</dbReference>
<dbReference type="PANTHER" id="PTHR43620">
    <property type="entry name" value="GLYCEROPHOSPHORYL DIESTER PHOSPHODIESTERASE"/>
    <property type="match status" value="1"/>
</dbReference>
<reference evidence="9 10" key="1">
    <citation type="submission" date="2020-08" db="EMBL/GenBank/DDBJ databases">
        <title>The Agave Microbiome: Exploring the role of microbial communities in plant adaptations to desert environments.</title>
        <authorList>
            <person name="Partida-Martinez L.P."/>
        </authorList>
    </citation>
    <scope>NUCLEOTIDE SEQUENCE [LARGE SCALE GENOMIC DNA]</scope>
    <source>
        <strain evidence="9 10">AT3.2</strain>
    </source>
</reference>
<dbReference type="SUPFAM" id="SSF51695">
    <property type="entry name" value="PLC-like phosphodiesterases"/>
    <property type="match status" value="1"/>
</dbReference>
<feature type="signal peptide" evidence="7">
    <location>
        <begin position="1"/>
        <end position="23"/>
    </location>
</feature>
<dbReference type="EMBL" id="JACHBX010000005">
    <property type="protein sequence ID" value="MBB6136085.1"/>
    <property type="molecule type" value="Genomic_DNA"/>
</dbReference>
<evidence type="ECO:0000256" key="3">
    <source>
        <dbReference type="ARBA" id="ARBA00022729"/>
    </source>
</evidence>
<keyword evidence="4" id="KW-0319">Glycerol metabolism</keyword>
<evidence type="ECO:0000256" key="4">
    <source>
        <dbReference type="ARBA" id="ARBA00022798"/>
    </source>
</evidence>
<dbReference type="Pfam" id="PF07589">
    <property type="entry name" value="PEP-CTERM"/>
    <property type="match status" value="1"/>
</dbReference>
<evidence type="ECO:0000256" key="1">
    <source>
        <dbReference type="ARBA" id="ARBA00007277"/>
    </source>
</evidence>
<dbReference type="GO" id="GO:0008889">
    <property type="term" value="F:glycerophosphodiester phosphodiesterase activity"/>
    <property type="evidence" value="ECO:0007669"/>
    <property type="project" value="UniProtKB-EC"/>
</dbReference>
<comment type="caution">
    <text evidence="9">The sequence shown here is derived from an EMBL/GenBank/DDBJ whole genome shotgun (WGS) entry which is preliminary data.</text>
</comment>
<dbReference type="InterPro" id="IPR013424">
    <property type="entry name" value="Ice-binding_C"/>
</dbReference>
<comment type="similarity">
    <text evidence="1">Belongs to the glycerophosphoryl diester phosphodiesterase family.</text>
</comment>
<dbReference type="Gene3D" id="3.20.20.190">
    <property type="entry name" value="Phosphatidylinositol (PI) phosphodiesterase"/>
    <property type="match status" value="1"/>
</dbReference>
<dbReference type="InterPro" id="IPR017946">
    <property type="entry name" value="PLC-like_Pdiesterase_TIM-brl"/>
</dbReference>
<feature type="domain" description="GP-PDE" evidence="8">
    <location>
        <begin position="34"/>
        <end position="307"/>
    </location>
</feature>
<dbReference type="GO" id="GO:0006629">
    <property type="term" value="P:lipid metabolic process"/>
    <property type="evidence" value="ECO:0007669"/>
    <property type="project" value="InterPro"/>
</dbReference>
<proteinExistence type="inferred from homology"/>
<protein>
    <recommendedName>
        <fullName evidence="2">glycerophosphodiester phosphodiesterase</fullName>
        <ecNumber evidence="2">3.1.4.46</ecNumber>
    </recommendedName>
</protein>
<evidence type="ECO:0000313" key="9">
    <source>
        <dbReference type="EMBL" id="MBB6136085.1"/>
    </source>
</evidence>
<dbReference type="PROSITE" id="PS51704">
    <property type="entry name" value="GP_PDE"/>
    <property type="match status" value="1"/>
</dbReference>
<sequence>MKTSYLGLLPLAAMLFAPVAAHAMPVSTLTGERPLVISHRGASGYLPEESVQSYQLAMRMGADYIEGDVYLTADNKAVMLHDGTLNATTNVVAFAATHPEIAALRSSNGTYDVRKFTLAQLEQLSVTCRNANGYCTDKTYFNPAISYSFTSYDAFLDLAYNHFLETGVAIGVFPEAKQSGLEVAEAILAGLTNAKYNGYFTTAGRALTQSFNAAQVEYLNANSSIPVSYLGVCPTTAAGAAAVAAIADGIGPSAGQLSAACVQAAHDAGMTVTPYTFLNNPASYEAAYNLGVDGVFTNYPDIAVTVRDQVFGPATPVPEPHSLALLGLGLAGIVGLKKRKQA</sequence>
<evidence type="ECO:0000256" key="2">
    <source>
        <dbReference type="ARBA" id="ARBA00012247"/>
    </source>
</evidence>
<dbReference type="Proteomes" id="UP000540787">
    <property type="component" value="Unassembled WGS sequence"/>
</dbReference>
<comment type="catalytic activity">
    <reaction evidence="6">
        <text>a sn-glycero-3-phosphodiester + H2O = an alcohol + sn-glycerol 3-phosphate + H(+)</text>
        <dbReference type="Rhea" id="RHEA:12969"/>
        <dbReference type="ChEBI" id="CHEBI:15377"/>
        <dbReference type="ChEBI" id="CHEBI:15378"/>
        <dbReference type="ChEBI" id="CHEBI:30879"/>
        <dbReference type="ChEBI" id="CHEBI:57597"/>
        <dbReference type="ChEBI" id="CHEBI:83408"/>
        <dbReference type="EC" id="3.1.4.46"/>
    </reaction>
</comment>
<evidence type="ECO:0000256" key="7">
    <source>
        <dbReference type="SAM" id="SignalP"/>
    </source>
</evidence>
<dbReference type="AlphaFoldDB" id="A0A7W9X443"/>
<keyword evidence="3 7" id="KW-0732">Signal</keyword>
<dbReference type="GO" id="GO:0006071">
    <property type="term" value="P:glycerol metabolic process"/>
    <property type="evidence" value="ECO:0007669"/>
    <property type="project" value="UniProtKB-KW"/>
</dbReference>
<feature type="chain" id="PRO_5031211489" description="glycerophosphodiester phosphodiesterase" evidence="7">
    <location>
        <begin position="24"/>
        <end position="342"/>
    </location>
</feature>
<dbReference type="RefSeq" id="WP_183557560.1">
    <property type="nucleotide sequence ID" value="NZ_JACHBX010000005.1"/>
</dbReference>
<gene>
    <name evidence="9" type="ORF">HD842_004262</name>
</gene>
<name>A0A7W9X443_9BURK</name>
<evidence type="ECO:0000259" key="8">
    <source>
        <dbReference type="PROSITE" id="PS51704"/>
    </source>
</evidence>
<dbReference type="EC" id="3.1.4.46" evidence="2"/>
<evidence type="ECO:0000256" key="6">
    <source>
        <dbReference type="ARBA" id="ARBA00047512"/>
    </source>
</evidence>
<dbReference type="PANTHER" id="PTHR43620:SF7">
    <property type="entry name" value="GLYCEROPHOSPHODIESTER PHOSPHODIESTERASE GDPD5-RELATED"/>
    <property type="match status" value="1"/>
</dbReference>
<keyword evidence="5" id="KW-0378">Hydrolase</keyword>
<evidence type="ECO:0000256" key="5">
    <source>
        <dbReference type="ARBA" id="ARBA00022801"/>
    </source>
</evidence>
<dbReference type="Pfam" id="PF03009">
    <property type="entry name" value="GDPD"/>
    <property type="match status" value="1"/>
</dbReference>
<dbReference type="NCBIfam" id="TIGR02595">
    <property type="entry name" value="PEP_CTERM"/>
    <property type="match status" value="1"/>
</dbReference>
<organism evidence="9 10">
    <name type="scientific">Massilia aurea</name>
    <dbReference type="NCBI Taxonomy" id="373040"/>
    <lineage>
        <taxon>Bacteria</taxon>
        <taxon>Pseudomonadati</taxon>
        <taxon>Pseudomonadota</taxon>
        <taxon>Betaproteobacteria</taxon>
        <taxon>Burkholderiales</taxon>
        <taxon>Oxalobacteraceae</taxon>
        <taxon>Telluria group</taxon>
        <taxon>Massilia</taxon>
    </lineage>
</organism>
<keyword evidence="10" id="KW-1185">Reference proteome</keyword>